<dbReference type="SUPFAM" id="SSF47336">
    <property type="entry name" value="ACP-like"/>
    <property type="match status" value="2"/>
</dbReference>
<keyword evidence="2" id="KW-0596">Phosphopantetheine</keyword>
<dbReference type="Gene3D" id="3.40.50.12780">
    <property type="entry name" value="N-terminal domain of ligase-like"/>
    <property type="match status" value="1"/>
</dbReference>
<dbReference type="InterPro" id="IPR025110">
    <property type="entry name" value="AMP-bd_C"/>
</dbReference>
<feature type="domain" description="Carrier" evidence="7">
    <location>
        <begin position="994"/>
        <end position="1069"/>
    </location>
</feature>
<dbReference type="InterPro" id="IPR009081">
    <property type="entry name" value="PP-bd_ACP"/>
</dbReference>
<evidence type="ECO:0000313" key="9">
    <source>
        <dbReference type="Proteomes" id="UP000832041"/>
    </source>
</evidence>
<dbReference type="InterPro" id="IPR036736">
    <property type="entry name" value="ACP-like_sf"/>
</dbReference>
<gene>
    <name evidence="8" type="ORF">FOF52_15165</name>
</gene>
<dbReference type="InterPro" id="IPR045851">
    <property type="entry name" value="AMP-bd_C_sf"/>
</dbReference>
<dbReference type="InterPro" id="IPR010060">
    <property type="entry name" value="NRPS_synth"/>
</dbReference>
<dbReference type="SMART" id="SM00823">
    <property type="entry name" value="PKS_PP"/>
    <property type="match status" value="2"/>
</dbReference>
<feature type="domain" description="Carrier" evidence="7">
    <location>
        <begin position="2068"/>
        <end position="2142"/>
    </location>
</feature>
<dbReference type="Pfam" id="PF00550">
    <property type="entry name" value="PP-binding"/>
    <property type="match status" value="2"/>
</dbReference>
<dbReference type="InterPro" id="IPR023213">
    <property type="entry name" value="CAT-like_dom_sf"/>
</dbReference>
<evidence type="ECO:0000256" key="4">
    <source>
        <dbReference type="ARBA" id="ARBA00022737"/>
    </source>
</evidence>
<sequence>MTVDRATNRTGQTDAATRTRLQEEMRRRLAARRERTAEIPRVSRDAPLPLSHAQQRLWFLDRMNPGRTDYNSGFALDLRGGLDEDALRRAATALVHRHESLRTTFHEVDGEGVQVVHAPTDAAVDVVPAPPGGEEALRALVDECYARPFDLETGPPLRFHVVRVAADRHVLLAVMHHIVTDGWSIGLLRGELDRLYTAAAAAPGLRGADLLAAASLADPPLQYADYASWQRGRLSGERHERSVAYWRDRLAGAEPLQFPTDRPRPPVRGGSGDSVSFRIPADTAAAMEQTAREHGANLFTVLVAGMRLAMARWTRADDVVLGTVTAGRDDPRLHDAVGFFVNTVALRGTVDERLSFGEFLERVRDDVLTDLDHAGVPFDVVVDAVLDERDPAVPPLVQAAVVLQNAGGDAPASLGGLDARPFPVRRRDSVFDLTAEFHPRDDGIEAAVEYNTEIFDRATVEALTADLRAVFAAVRDPRPLHRTGPSHEAEGIRPGAPAPAPRPLPHLFADVVAAHPDAVAVVDAERELTYAELAERVERLAAGLRARGVGRGDRVGVCLERGADSVVALLAVVRAGGVYLPLDPAYPGERLEFMVADAGARLVVADARTADRVPDGTAVLRPDEERTTGEAAPAADGTGLDDAAYVIYTSGSTGTPKGVVVTHRGIAALAHTQGRRMEVGPGTRLLQFASPSFDAAIAELVVALLNGGTVVMLPRDRVLGDGLPAVLRGYRITHVTLPPAVLPGLSPDDLGPVTDLIVAGEACPAEQVARFAPGRRVFNGYGPTEATVCATMSAPLSGDTAPPLGDPVAGTRVYVLDDWLRPVGAGVSGELYIAGEGVARGYHGRSGLTASRFVADPFGPPGARMYRSGDLVRVRADGELEFLGRVDDQVKIRGFRIEPGEVETALTALPEIAQAVVVVDRTPLGRRLVGYAVPATDDAADPELLRKRAADVLPDHMVPAAVVPVDTIPLNANGKVDRRALPAVDWSGGAGYTAPRDDTEQRLADLWTDLLGVAEVGVHDDFFRSGGDSVGAIRLVSRIADVFGVRLPPRTVFDRPTVAGLAEALRSAGTAGPVSRITPVPRDGELPMSAAQRRLWFLDRYESGGAEYNSGGALRLTGPLDATALRTALDALVHRHEALRTTFHDRGGRPVQVVHPPAGAPLEVADLSAHPDRDAELERRLAEQVNTPFELDARPPVRMLLARTAEEEHVLLLVLHHIVTDAWSMSVLTRELGALYSAAAAHPGESADRLADRAGLDPAPLQYADYAVWQERYLDSAEFAGGLEHWREHLDGAVPLELPTDRPRPPVRGTAGATRSFEVPADVLAGLRTLGRRYDGTLFMTLTAAVQVLLARYCGQDDITVGTVTSGRDRVELENVVGFFTNTLAVRTRVDESGTVEDLLRTVRATLLEAFTHADVPFERVVEAVAPERDPSRPTLVQAAVALQNAPEQRWEFAGLAAVEHPLTRQHSVFDLSVDFAERDGRLLGAVEYDTALFDPGTIDRFTGHLCALLARFAADPGARLRDLDPLTAEEHAALRAASRGPALDTGDGHVLHGLAETARAHPDRPALTAGPVTLSFGELDRRVNRLARWLADRGIGPGDRVALLLPRTADAVTALFAVLRAGAAYVPVDPANPAERVRVIVAQAGPALVLASRETGEGLADLLGDGTPVAVLDDPAVRAETAGRDDAPVTDADRVRPLLDDHPAYVMYTSGSTGLPKGVVVTHRNLRGMVHGYRAAVPETTADPELTAAHLASWSFDASWDPLVWLLCGHHLHVIDEDTRMDAEALRRYLHEHRVDYFDTTPSYLAQLVEAGLLSDAAHRPRVLTVGAEALDGALLAALNRGGVRSAYNFYGPTENTVNSVYWPIRKGERPLIGRPMPGVRAHVLDAFLRPVPPGVPGELYLAGEGVARGYDGRPDLTAQRFVADPFSTGGRLYRTGDVVRWTADWEMEFLGRSDDQVKIRGFRVEPGEVEAAVAALPGVRDAAVVVRTDSPGARRLVAYAQVDPDQEDAVADAAEARTRLREVLPDYMVPAAVVLLDEMPLNANGKVDRRALPEVDREAFGGGHTPPRTGTERTLAAIWEDLLGVTGIGVEDNFFDLGGDSILTIQMVSHARRAGLAMTSKDVFLHQTVAELAAALEPTGDRAAAPEERGRPVTGEVPLTPIQHWFFDTHPRAPWHFDMSLLVELAAGTDPALLERAVAAVADHHDMLRARFERSGGTWRQHLPEPDGPAVGFRVVDAAGLDGDGLDAAVAEAARRERGPSRLAEEPLMTAVLFDAGPDRRSRLLLSAHHLVVDGVSWRILLEDLAAAHGMLADGRTPDLGARTTSFRDWAVRLAEHTRRGGFAAELDHWTRVAEAAADPAAALPLDFPDGVDTVAAQDVVTVALPEDATARLLHTVPGLLRGRIDDVLLAALGRTLAAWSGSPRVLVELEGHGREELFDDVDLARTVGWFTTVHPVLLDIDVDADWRRTANAVKRRLRAVPHRGIGFGALRYLDTGEHTAPLRAMPPVPVSFNYLGRFDALDGAGGLYRRFLPAPGHDHAPQEARTTALDVTGSVVGGRMEFSWTYSTNLHRRSTVERLAEEFAANLGGLARFGAGRPGNR</sequence>
<protein>
    <submittedName>
        <fullName evidence="8">Amino acid adenylation domain-containing protein</fullName>
    </submittedName>
</protein>
<evidence type="ECO:0000256" key="2">
    <source>
        <dbReference type="ARBA" id="ARBA00022450"/>
    </source>
</evidence>
<dbReference type="Gene3D" id="3.30.559.30">
    <property type="entry name" value="Nonribosomal peptide synthetase, condensation domain"/>
    <property type="match status" value="3"/>
</dbReference>
<dbReference type="SUPFAM" id="SSF52777">
    <property type="entry name" value="CoA-dependent acyltransferases"/>
    <property type="match status" value="6"/>
</dbReference>
<keyword evidence="5" id="KW-0045">Antibiotic biosynthesis</keyword>
<feature type="region of interest" description="Disordered" evidence="6">
    <location>
        <begin position="478"/>
        <end position="499"/>
    </location>
</feature>
<dbReference type="Proteomes" id="UP000832041">
    <property type="component" value="Chromosome"/>
</dbReference>
<dbReference type="PROSITE" id="PS00012">
    <property type="entry name" value="PHOSPHOPANTETHEINE"/>
    <property type="match status" value="2"/>
</dbReference>
<keyword evidence="4" id="KW-0677">Repeat</keyword>
<dbReference type="EMBL" id="CP051627">
    <property type="protein sequence ID" value="UPT22140.1"/>
    <property type="molecule type" value="Genomic_DNA"/>
</dbReference>
<dbReference type="Pfam" id="PF13193">
    <property type="entry name" value="AMP-binding_C"/>
    <property type="match status" value="2"/>
</dbReference>
<feature type="compositionally biased region" description="Basic and acidic residues" evidence="6">
    <location>
        <begin position="478"/>
        <end position="491"/>
    </location>
</feature>
<dbReference type="RefSeq" id="WP_248590628.1">
    <property type="nucleotide sequence ID" value="NZ_CP051627.1"/>
</dbReference>
<dbReference type="Gene3D" id="3.40.50.980">
    <property type="match status" value="2"/>
</dbReference>
<dbReference type="InterPro" id="IPR020806">
    <property type="entry name" value="PKS_PP-bd"/>
</dbReference>
<dbReference type="InterPro" id="IPR006162">
    <property type="entry name" value="Ppantetheine_attach_site"/>
</dbReference>
<proteinExistence type="predicted"/>
<dbReference type="Pfam" id="PF00668">
    <property type="entry name" value="Condensation"/>
    <property type="match status" value="3"/>
</dbReference>
<dbReference type="InterPro" id="IPR020845">
    <property type="entry name" value="AMP-binding_CS"/>
</dbReference>
<dbReference type="Gene3D" id="1.10.1200.10">
    <property type="entry name" value="ACP-like"/>
    <property type="match status" value="2"/>
</dbReference>
<evidence type="ECO:0000313" key="8">
    <source>
        <dbReference type="EMBL" id="UPT22140.1"/>
    </source>
</evidence>
<dbReference type="Gene3D" id="2.30.38.10">
    <property type="entry name" value="Luciferase, Domain 3"/>
    <property type="match status" value="1"/>
</dbReference>
<evidence type="ECO:0000259" key="7">
    <source>
        <dbReference type="PROSITE" id="PS50075"/>
    </source>
</evidence>
<dbReference type="Gene3D" id="3.30.559.10">
    <property type="entry name" value="Chloramphenicol acetyltransferase-like domain"/>
    <property type="match status" value="3"/>
</dbReference>
<evidence type="ECO:0000256" key="3">
    <source>
        <dbReference type="ARBA" id="ARBA00022553"/>
    </source>
</evidence>
<dbReference type="CDD" id="cd19531">
    <property type="entry name" value="LCL_NRPS-like"/>
    <property type="match status" value="2"/>
</dbReference>
<keyword evidence="3" id="KW-0597">Phosphoprotein</keyword>
<dbReference type="PROSITE" id="PS50075">
    <property type="entry name" value="CARRIER"/>
    <property type="match status" value="2"/>
</dbReference>
<evidence type="ECO:0000256" key="6">
    <source>
        <dbReference type="SAM" id="MobiDB-lite"/>
    </source>
</evidence>
<dbReference type="NCBIfam" id="TIGR01733">
    <property type="entry name" value="AA-adenyl-dom"/>
    <property type="match status" value="2"/>
</dbReference>
<dbReference type="PROSITE" id="PS00455">
    <property type="entry name" value="AMP_BINDING"/>
    <property type="match status" value="2"/>
</dbReference>
<evidence type="ECO:0000256" key="1">
    <source>
        <dbReference type="ARBA" id="ARBA00001957"/>
    </source>
</evidence>
<reference evidence="8 9" key="1">
    <citation type="submission" date="2020-04" db="EMBL/GenBank/DDBJ databases">
        <title>Thermobifida alba genome sequencing and assembly.</title>
        <authorList>
            <person name="Luzics S."/>
            <person name="Horvath B."/>
            <person name="Nagy I."/>
            <person name="Toth A."/>
            <person name="Nagy I."/>
            <person name="Kukolya J."/>
        </authorList>
    </citation>
    <scope>NUCLEOTIDE SEQUENCE [LARGE SCALE GENOMIC DNA]</scope>
    <source>
        <strain evidence="8 9">DSM 43795</strain>
    </source>
</reference>
<organism evidence="8 9">
    <name type="scientific">Thermobifida alba</name>
    <name type="common">Thermomonospora alba</name>
    <dbReference type="NCBI Taxonomy" id="53522"/>
    <lineage>
        <taxon>Bacteria</taxon>
        <taxon>Bacillati</taxon>
        <taxon>Actinomycetota</taxon>
        <taxon>Actinomycetes</taxon>
        <taxon>Streptosporangiales</taxon>
        <taxon>Nocardiopsidaceae</taxon>
        <taxon>Thermobifida</taxon>
    </lineage>
</organism>
<keyword evidence="9" id="KW-1185">Reference proteome</keyword>
<dbReference type="PANTHER" id="PTHR45527">
    <property type="entry name" value="NONRIBOSOMAL PEPTIDE SYNTHETASE"/>
    <property type="match status" value="1"/>
</dbReference>
<dbReference type="InterPro" id="IPR001242">
    <property type="entry name" value="Condensation_dom"/>
</dbReference>
<dbReference type="CDD" id="cd05930">
    <property type="entry name" value="A_NRPS"/>
    <property type="match status" value="1"/>
</dbReference>
<dbReference type="CDD" id="cd19534">
    <property type="entry name" value="E_NRPS"/>
    <property type="match status" value="1"/>
</dbReference>
<dbReference type="PANTHER" id="PTHR45527:SF1">
    <property type="entry name" value="FATTY ACID SYNTHASE"/>
    <property type="match status" value="1"/>
</dbReference>
<dbReference type="Pfam" id="PF00501">
    <property type="entry name" value="AMP-binding"/>
    <property type="match status" value="2"/>
</dbReference>
<dbReference type="InterPro" id="IPR010071">
    <property type="entry name" value="AA_adenyl_dom"/>
</dbReference>
<accession>A0ABY4L370</accession>
<evidence type="ECO:0000256" key="5">
    <source>
        <dbReference type="ARBA" id="ARBA00023194"/>
    </source>
</evidence>
<dbReference type="InterPro" id="IPR042099">
    <property type="entry name" value="ANL_N_sf"/>
</dbReference>
<name>A0ABY4L370_THEAE</name>
<comment type="cofactor">
    <cofactor evidence="1">
        <name>pantetheine 4'-phosphate</name>
        <dbReference type="ChEBI" id="CHEBI:47942"/>
    </cofactor>
</comment>
<dbReference type="Gene3D" id="3.30.300.30">
    <property type="match status" value="2"/>
</dbReference>
<dbReference type="SUPFAM" id="SSF56801">
    <property type="entry name" value="Acetyl-CoA synthetase-like"/>
    <property type="match status" value="2"/>
</dbReference>
<dbReference type="NCBIfam" id="TIGR01720">
    <property type="entry name" value="NRPS-para261"/>
    <property type="match status" value="1"/>
</dbReference>
<dbReference type="InterPro" id="IPR000873">
    <property type="entry name" value="AMP-dep_synth/lig_dom"/>
</dbReference>